<evidence type="ECO:0000256" key="1">
    <source>
        <dbReference type="SAM" id="MobiDB-lite"/>
    </source>
</evidence>
<feature type="compositionally biased region" description="Basic and acidic residues" evidence="1">
    <location>
        <begin position="144"/>
        <end position="159"/>
    </location>
</feature>
<name>A0A0B2USW8_TOXCA</name>
<organism evidence="2 3">
    <name type="scientific">Toxocara canis</name>
    <name type="common">Canine roundworm</name>
    <dbReference type="NCBI Taxonomy" id="6265"/>
    <lineage>
        <taxon>Eukaryota</taxon>
        <taxon>Metazoa</taxon>
        <taxon>Ecdysozoa</taxon>
        <taxon>Nematoda</taxon>
        <taxon>Chromadorea</taxon>
        <taxon>Rhabditida</taxon>
        <taxon>Spirurina</taxon>
        <taxon>Ascaridomorpha</taxon>
        <taxon>Ascaridoidea</taxon>
        <taxon>Toxocaridae</taxon>
        <taxon>Toxocara</taxon>
    </lineage>
</organism>
<evidence type="ECO:0000313" key="3">
    <source>
        <dbReference type="Proteomes" id="UP000031036"/>
    </source>
</evidence>
<reference evidence="2 3" key="1">
    <citation type="submission" date="2014-11" db="EMBL/GenBank/DDBJ databases">
        <title>Genetic blueprint of the zoonotic pathogen Toxocara canis.</title>
        <authorList>
            <person name="Zhu X.-Q."/>
            <person name="Korhonen P.K."/>
            <person name="Cai H."/>
            <person name="Young N.D."/>
            <person name="Nejsum P."/>
            <person name="von Samson-Himmelstjerna G."/>
            <person name="Boag P.R."/>
            <person name="Tan P."/>
            <person name="Li Q."/>
            <person name="Min J."/>
            <person name="Yang Y."/>
            <person name="Wang X."/>
            <person name="Fang X."/>
            <person name="Hall R.S."/>
            <person name="Hofmann A."/>
            <person name="Sternberg P.W."/>
            <person name="Jex A.R."/>
            <person name="Gasser R.B."/>
        </authorList>
    </citation>
    <scope>NUCLEOTIDE SEQUENCE [LARGE SCALE GENOMIC DNA]</scope>
    <source>
        <strain evidence="2">PN_DK_2014</strain>
    </source>
</reference>
<evidence type="ECO:0000313" key="2">
    <source>
        <dbReference type="EMBL" id="KHN72299.1"/>
    </source>
</evidence>
<proteinExistence type="predicted"/>
<protein>
    <submittedName>
        <fullName evidence="2">Uncharacterized protein</fullName>
    </submittedName>
</protein>
<dbReference type="EMBL" id="JPKZ01003266">
    <property type="protein sequence ID" value="KHN72299.1"/>
    <property type="molecule type" value="Genomic_DNA"/>
</dbReference>
<gene>
    <name evidence="2" type="ORF">Tcan_12173</name>
</gene>
<keyword evidence="3" id="KW-1185">Reference proteome</keyword>
<feature type="region of interest" description="Disordered" evidence="1">
    <location>
        <begin position="137"/>
        <end position="159"/>
    </location>
</feature>
<dbReference type="Proteomes" id="UP000031036">
    <property type="component" value="Unassembled WGS sequence"/>
</dbReference>
<comment type="caution">
    <text evidence="2">The sequence shown here is derived from an EMBL/GenBank/DDBJ whole genome shotgun (WGS) entry which is preliminary data.</text>
</comment>
<sequence>MPFPSLTTKINQSFSGCETSVFDAFKNQKFLKNAAGISCTAAFAPQVRNSRSEPHVFESNKPKNRISLQVEAKRRNDITPRRAPFHTHRRFYHHRTITCEFHKLQRSENCTDVLRHIKRMPKPLFPVTAAEAEPLKPVGSTVEQKGRMDDGKTREERKWAGGKLGRWISSVVAD</sequence>
<accession>A0A0B2USW8</accession>
<dbReference type="AlphaFoldDB" id="A0A0B2USW8"/>